<proteinExistence type="predicted"/>
<name>A0ACB8XL00_ARCLA</name>
<dbReference type="EMBL" id="CM042063">
    <property type="protein sequence ID" value="KAI3668139.1"/>
    <property type="molecule type" value="Genomic_DNA"/>
</dbReference>
<evidence type="ECO:0000313" key="1">
    <source>
        <dbReference type="EMBL" id="KAI3668139.1"/>
    </source>
</evidence>
<evidence type="ECO:0000313" key="2">
    <source>
        <dbReference type="Proteomes" id="UP001055879"/>
    </source>
</evidence>
<gene>
    <name evidence="1" type="ORF">L6452_43216</name>
</gene>
<accession>A0ACB8XL00</accession>
<organism evidence="1 2">
    <name type="scientific">Arctium lappa</name>
    <name type="common">Greater burdock</name>
    <name type="synonym">Lappa major</name>
    <dbReference type="NCBI Taxonomy" id="4217"/>
    <lineage>
        <taxon>Eukaryota</taxon>
        <taxon>Viridiplantae</taxon>
        <taxon>Streptophyta</taxon>
        <taxon>Embryophyta</taxon>
        <taxon>Tracheophyta</taxon>
        <taxon>Spermatophyta</taxon>
        <taxon>Magnoliopsida</taxon>
        <taxon>eudicotyledons</taxon>
        <taxon>Gunneridae</taxon>
        <taxon>Pentapetalae</taxon>
        <taxon>asterids</taxon>
        <taxon>campanulids</taxon>
        <taxon>Asterales</taxon>
        <taxon>Asteraceae</taxon>
        <taxon>Carduoideae</taxon>
        <taxon>Cardueae</taxon>
        <taxon>Arctiinae</taxon>
        <taxon>Arctium</taxon>
    </lineage>
</organism>
<dbReference type="Proteomes" id="UP001055879">
    <property type="component" value="Linkage Group LG17"/>
</dbReference>
<protein>
    <submittedName>
        <fullName evidence="1">Uncharacterized protein</fullName>
    </submittedName>
</protein>
<comment type="caution">
    <text evidence="1">The sequence shown here is derived from an EMBL/GenBank/DDBJ whole genome shotgun (WGS) entry which is preliminary data.</text>
</comment>
<reference evidence="1 2" key="2">
    <citation type="journal article" date="2022" name="Mol. Ecol. Resour.">
        <title>The genomes of chicory, endive, great burdock and yacon provide insights into Asteraceae paleo-polyploidization history and plant inulin production.</title>
        <authorList>
            <person name="Fan W."/>
            <person name="Wang S."/>
            <person name="Wang H."/>
            <person name="Wang A."/>
            <person name="Jiang F."/>
            <person name="Liu H."/>
            <person name="Zhao H."/>
            <person name="Xu D."/>
            <person name="Zhang Y."/>
        </authorList>
    </citation>
    <scope>NUCLEOTIDE SEQUENCE [LARGE SCALE GENOMIC DNA]</scope>
    <source>
        <strain evidence="2">cv. Niubang</strain>
    </source>
</reference>
<reference evidence="2" key="1">
    <citation type="journal article" date="2022" name="Mol. Ecol. Resour.">
        <title>The genomes of chicory, endive, great burdock and yacon provide insights into Asteraceae palaeo-polyploidization history and plant inulin production.</title>
        <authorList>
            <person name="Fan W."/>
            <person name="Wang S."/>
            <person name="Wang H."/>
            <person name="Wang A."/>
            <person name="Jiang F."/>
            <person name="Liu H."/>
            <person name="Zhao H."/>
            <person name="Xu D."/>
            <person name="Zhang Y."/>
        </authorList>
    </citation>
    <scope>NUCLEOTIDE SEQUENCE [LARGE SCALE GENOMIC DNA]</scope>
    <source>
        <strain evidence="2">cv. Niubang</strain>
    </source>
</reference>
<keyword evidence="2" id="KW-1185">Reference proteome</keyword>
<sequence>MAKRFKKWQSKEVFSSHNEIWWNRNLSEEFDFKELRWNLTTHLIRKNLNGILQNKRNFHVLGVGGGCDDDR</sequence>